<dbReference type="Proteomes" id="UP000533905">
    <property type="component" value="Unassembled WGS sequence"/>
</dbReference>
<dbReference type="EMBL" id="JABAIV010000002">
    <property type="protein sequence ID" value="NNG23141.1"/>
    <property type="molecule type" value="Genomic_DNA"/>
</dbReference>
<accession>A0A7Y2P033</accession>
<comment type="caution">
    <text evidence="1">The sequence shown here is derived from an EMBL/GenBank/DDBJ whole genome shotgun (WGS) entry which is preliminary data.</text>
</comment>
<evidence type="ECO:0000313" key="1">
    <source>
        <dbReference type="EMBL" id="NNG23141.1"/>
    </source>
</evidence>
<sequence>MMATKATGPRKKAADPVSQFETGCKKAGITHEVGKQAVEAAYSSHIDAINGKFTHSVDLDKHFKPSEPESPRWDYGLGVRFSNGVEVAVWIEPHPASSTGEVNSMLAKLGWLKKKLDSPSFSELRDLRDAAGRLGVNPYRWQVTQTGDNRITAQSKEARMLAKAGLEMPSRHIKLKLK</sequence>
<keyword evidence="2" id="KW-1185">Reference proteome</keyword>
<reference evidence="1 2" key="1">
    <citation type="submission" date="2020-04" db="EMBL/GenBank/DDBJ databases">
        <title>Massilia sp. nov., a cold adapted bacteria isolated from Arctic soil.</title>
        <authorList>
            <person name="Son J."/>
            <person name="Ka J.-O."/>
        </authorList>
    </citation>
    <scope>NUCLEOTIDE SEQUENCE [LARGE SCALE GENOMIC DNA]</scope>
    <source>
        <strain evidence="1 2">ML15P13</strain>
    </source>
</reference>
<name>A0A7Y2P033_9BURK</name>
<dbReference type="RefSeq" id="WP_171083300.1">
    <property type="nucleotide sequence ID" value="NZ_JABAIV010000002.1"/>
</dbReference>
<evidence type="ECO:0000313" key="2">
    <source>
        <dbReference type="Proteomes" id="UP000533905"/>
    </source>
</evidence>
<proteinExistence type="predicted"/>
<organism evidence="1 2">
    <name type="scientific">Telluria aromaticivorans</name>
    <dbReference type="NCBI Taxonomy" id="2725995"/>
    <lineage>
        <taxon>Bacteria</taxon>
        <taxon>Pseudomonadati</taxon>
        <taxon>Pseudomonadota</taxon>
        <taxon>Betaproteobacteria</taxon>
        <taxon>Burkholderiales</taxon>
        <taxon>Oxalobacteraceae</taxon>
        <taxon>Telluria group</taxon>
        <taxon>Telluria</taxon>
    </lineage>
</organism>
<gene>
    <name evidence="1" type="ORF">HGB41_09015</name>
</gene>
<protein>
    <submittedName>
        <fullName evidence="1">Uncharacterized protein</fullName>
    </submittedName>
</protein>
<dbReference type="AlphaFoldDB" id="A0A7Y2P033"/>